<protein>
    <submittedName>
        <fullName evidence="3">GCN5 family N-acetyltransferase</fullName>
    </submittedName>
</protein>
<dbReference type="PANTHER" id="PTHR43877">
    <property type="entry name" value="AMINOALKYLPHOSPHONATE N-ACETYLTRANSFERASE-RELATED-RELATED"/>
    <property type="match status" value="1"/>
</dbReference>
<name>A0A402D3C6_9BACT</name>
<dbReference type="RefSeq" id="WP_119324037.1">
    <property type="nucleotide sequence ID" value="NZ_AP025739.1"/>
</dbReference>
<sequence>MNADIQIAAQNDIEALLPMIAELYAHERIPFDEAVLRPAVAALLADRAFGFICLARVDGTPAGYLIVTFGYDIEFGGRQATVTDVYVQPAFRRRGLAGAALRFAEEKCREHGVRALELQVSDGNTPASDAYEKAGFTMSGRFVMNKRLV</sequence>
<dbReference type="OrthoDB" id="9805924at2"/>
<dbReference type="PANTHER" id="PTHR43877:SF1">
    <property type="entry name" value="ACETYLTRANSFERASE"/>
    <property type="match status" value="1"/>
</dbReference>
<evidence type="ECO:0000313" key="4">
    <source>
        <dbReference type="Proteomes" id="UP000287394"/>
    </source>
</evidence>
<dbReference type="CDD" id="cd04301">
    <property type="entry name" value="NAT_SF"/>
    <property type="match status" value="1"/>
</dbReference>
<evidence type="ECO:0000313" key="3">
    <source>
        <dbReference type="EMBL" id="BDI28583.1"/>
    </source>
</evidence>
<keyword evidence="4" id="KW-1185">Reference proteome</keyword>
<gene>
    <name evidence="3" type="ORF">CCAX7_006340</name>
</gene>
<proteinExistence type="predicted"/>
<dbReference type="AlphaFoldDB" id="A0A402D3C6"/>
<accession>A0A402D3C6</accession>
<dbReference type="InterPro" id="IPR050832">
    <property type="entry name" value="Bact_Acetyltransf"/>
</dbReference>
<dbReference type="KEGG" id="ccot:CCAX7_006340"/>
<dbReference type="Gene3D" id="3.40.630.30">
    <property type="match status" value="1"/>
</dbReference>
<keyword evidence="1" id="KW-0808">Transferase</keyword>
<organism evidence="3 4">
    <name type="scientific">Capsulimonas corticalis</name>
    <dbReference type="NCBI Taxonomy" id="2219043"/>
    <lineage>
        <taxon>Bacteria</taxon>
        <taxon>Bacillati</taxon>
        <taxon>Armatimonadota</taxon>
        <taxon>Armatimonadia</taxon>
        <taxon>Capsulimonadales</taxon>
        <taxon>Capsulimonadaceae</taxon>
        <taxon>Capsulimonas</taxon>
    </lineage>
</organism>
<dbReference type="Pfam" id="PF00583">
    <property type="entry name" value="Acetyltransf_1"/>
    <property type="match status" value="1"/>
</dbReference>
<evidence type="ECO:0000256" key="1">
    <source>
        <dbReference type="ARBA" id="ARBA00022679"/>
    </source>
</evidence>
<dbReference type="EMBL" id="AP025739">
    <property type="protein sequence ID" value="BDI28583.1"/>
    <property type="molecule type" value="Genomic_DNA"/>
</dbReference>
<dbReference type="SUPFAM" id="SSF55729">
    <property type="entry name" value="Acyl-CoA N-acyltransferases (Nat)"/>
    <property type="match status" value="1"/>
</dbReference>
<reference evidence="3 4" key="1">
    <citation type="journal article" date="2019" name="Int. J. Syst. Evol. Microbiol.">
        <title>Capsulimonas corticalis gen. nov., sp. nov., an aerobic capsulated bacterium, of a novel bacterial order, Capsulimonadales ord. nov., of the class Armatimonadia of the phylum Armatimonadetes.</title>
        <authorList>
            <person name="Li J."/>
            <person name="Kudo C."/>
            <person name="Tonouchi A."/>
        </authorList>
    </citation>
    <scope>NUCLEOTIDE SEQUENCE [LARGE SCALE GENOMIC DNA]</scope>
    <source>
        <strain evidence="3 4">AX-7</strain>
    </source>
</reference>
<dbReference type="PROSITE" id="PS51186">
    <property type="entry name" value="GNAT"/>
    <property type="match status" value="1"/>
</dbReference>
<dbReference type="Proteomes" id="UP000287394">
    <property type="component" value="Chromosome"/>
</dbReference>
<dbReference type="InterPro" id="IPR000182">
    <property type="entry name" value="GNAT_dom"/>
</dbReference>
<dbReference type="InterPro" id="IPR016181">
    <property type="entry name" value="Acyl_CoA_acyltransferase"/>
</dbReference>
<keyword evidence="2" id="KW-0012">Acyltransferase</keyword>
<evidence type="ECO:0000256" key="2">
    <source>
        <dbReference type="ARBA" id="ARBA00023315"/>
    </source>
</evidence>
<dbReference type="GO" id="GO:0016747">
    <property type="term" value="F:acyltransferase activity, transferring groups other than amino-acyl groups"/>
    <property type="evidence" value="ECO:0007669"/>
    <property type="project" value="InterPro"/>
</dbReference>